<organism evidence="1 2">
    <name type="scientific">Periplaneta americana</name>
    <name type="common">American cockroach</name>
    <name type="synonym">Blatta americana</name>
    <dbReference type="NCBI Taxonomy" id="6978"/>
    <lineage>
        <taxon>Eukaryota</taxon>
        <taxon>Metazoa</taxon>
        <taxon>Ecdysozoa</taxon>
        <taxon>Arthropoda</taxon>
        <taxon>Hexapoda</taxon>
        <taxon>Insecta</taxon>
        <taxon>Pterygota</taxon>
        <taxon>Neoptera</taxon>
        <taxon>Polyneoptera</taxon>
        <taxon>Dictyoptera</taxon>
        <taxon>Blattodea</taxon>
        <taxon>Blattoidea</taxon>
        <taxon>Blattidae</taxon>
        <taxon>Blattinae</taxon>
        <taxon>Periplaneta</taxon>
    </lineage>
</organism>
<comment type="caution">
    <text evidence="1">The sequence shown here is derived from an EMBL/GenBank/DDBJ whole genome shotgun (WGS) entry which is preliminary data.</text>
</comment>
<proteinExistence type="predicted"/>
<evidence type="ECO:0000313" key="1">
    <source>
        <dbReference type="EMBL" id="KAJ4447363.1"/>
    </source>
</evidence>
<reference evidence="1 2" key="1">
    <citation type="journal article" date="2022" name="Allergy">
        <title>Genome assembly and annotation of Periplaneta americana reveal a comprehensive cockroach allergen profile.</title>
        <authorList>
            <person name="Wang L."/>
            <person name="Xiong Q."/>
            <person name="Saelim N."/>
            <person name="Wang L."/>
            <person name="Nong W."/>
            <person name="Wan A.T."/>
            <person name="Shi M."/>
            <person name="Liu X."/>
            <person name="Cao Q."/>
            <person name="Hui J.H.L."/>
            <person name="Sookrung N."/>
            <person name="Leung T.F."/>
            <person name="Tungtrongchitr A."/>
            <person name="Tsui S.K.W."/>
        </authorList>
    </citation>
    <scope>NUCLEOTIDE SEQUENCE [LARGE SCALE GENOMIC DNA]</scope>
    <source>
        <strain evidence="1">PWHHKU_190912</strain>
    </source>
</reference>
<protein>
    <recommendedName>
        <fullName evidence="3">Reverse transcriptase domain-containing protein</fullName>
    </recommendedName>
</protein>
<sequence length="191" mass="21820">MRTTGTSEKREQQLQDGGTSARLYNCRVAVLCAILLGKSRVRIGQFLSDAFSKQVDALSPLLFNFALEYAIRKVLDNREGLKLNGLHQLLVYADDVNMFGENPQTIRENTEILLQGRESGRRFIREKSEKIGIGIEEKLKEEMNELEEELEEKRLVMEAGGDLEEKEMKVLKKEMELKLEGKDVKRLGEGM</sequence>
<evidence type="ECO:0008006" key="3">
    <source>
        <dbReference type="Google" id="ProtNLM"/>
    </source>
</evidence>
<dbReference type="Proteomes" id="UP001148838">
    <property type="component" value="Unassembled WGS sequence"/>
</dbReference>
<name>A0ABQ8TND1_PERAM</name>
<accession>A0ABQ8TND1</accession>
<dbReference type="EMBL" id="JAJSOF020000005">
    <property type="protein sequence ID" value="KAJ4447363.1"/>
    <property type="molecule type" value="Genomic_DNA"/>
</dbReference>
<evidence type="ECO:0000313" key="2">
    <source>
        <dbReference type="Proteomes" id="UP001148838"/>
    </source>
</evidence>
<keyword evidence="2" id="KW-1185">Reference proteome</keyword>
<gene>
    <name evidence="1" type="ORF">ANN_09369</name>
</gene>